<proteinExistence type="predicted"/>
<keyword evidence="1" id="KW-0812">Transmembrane</keyword>
<dbReference type="Proteomes" id="UP001054945">
    <property type="component" value="Unassembled WGS sequence"/>
</dbReference>
<evidence type="ECO:0000313" key="3">
    <source>
        <dbReference type="Proteomes" id="UP001054945"/>
    </source>
</evidence>
<evidence type="ECO:0000256" key="1">
    <source>
        <dbReference type="SAM" id="Phobius"/>
    </source>
</evidence>
<dbReference type="EMBL" id="BPLR01000551">
    <property type="protein sequence ID" value="GIY95575.1"/>
    <property type="molecule type" value="Genomic_DNA"/>
</dbReference>
<protein>
    <submittedName>
        <fullName evidence="2">Transient receptor potential cation channel subfamily M member 3</fullName>
    </submittedName>
</protein>
<organism evidence="2 3">
    <name type="scientific">Caerostris extrusa</name>
    <name type="common">Bark spider</name>
    <name type="synonym">Caerostris bankana</name>
    <dbReference type="NCBI Taxonomy" id="172846"/>
    <lineage>
        <taxon>Eukaryota</taxon>
        <taxon>Metazoa</taxon>
        <taxon>Ecdysozoa</taxon>
        <taxon>Arthropoda</taxon>
        <taxon>Chelicerata</taxon>
        <taxon>Arachnida</taxon>
        <taxon>Araneae</taxon>
        <taxon>Araneomorphae</taxon>
        <taxon>Entelegynae</taxon>
        <taxon>Araneoidea</taxon>
        <taxon>Araneidae</taxon>
        <taxon>Caerostris</taxon>
    </lineage>
</organism>
<comment type="caution">
    <text evidence="2">The sequence shown here is derived from an EMBL/GenBank/DDBJ whole genome shotgun (WGS) entry which is preliminary data.</text>
</comment>
<accession>A0AAV4XKF7</accession>
<reference evidence="2 3" key="1">
    <citation type="submission" date="2021-06" db="EMBL/GenBank/DDBJ databases">
        <title>Caerostris extrusa draft genome.</title>
        <authorList>
            <person name="Kono N."/>
            <person name="Arakawa K."/>
        </authorList>
    </citation>
    <scope>NUCLEOTIDE SEQUENCE [LARGE SCALE GENOMIC DNA]</scope>
</reference>
<keyword evidence="2" id="KW-0675">Receptor</keyword>
<dbReference type="AlphaFoldDB" id="A0AAV4XKF7"/>
<feature type="transmembrane region" description="Helical" evidence="1">
    <location>
        <begin position="33"/>
        <end position="51"/>
    </location>
</feature>
<keyword evidence="3" id="KW-1185">Reference proteome</keyword>
<name>A0AAV4XKF7_CAEEX</name>
<evidence type="ECO:0000313" key="2">
    <source>
        <dbReference type="EMBL" id="GIY95575.1"/>
    </source>
</evidence>
<keyword evidence="1" id="KW-0472">Membrane</keyword>
<feature type="transmembrane region" description="Helical" evidence="1">
    <location>
        <begin position="72"/>
        <end position="91"/>
    </location>
</feature>
<keyword evidence="1" id="KW-1133">Transmembrane helix</keyword>
<sequence>MLTECSTLFVPDVLHCILGLLQYSRSVASCGNYLLDLIVCIWTSLLALESVHPAVRMRKKYKAKTCIRPQNTGGIIVMFVFVLLYLIGRILPLNLIRPIFNESYLVLRTADLFFTTE</sequence>
<gene>
    <name evidence="2" type="primary">TRPM3_1</name>
    <name evidence="2" type="ORF">CEXT_167831</name>
</gene>